<dbReference type="Pfam" id="PF01381">
    <property type="entry name" value="HTH_3"/>
    <property type="match status" value="1"/>
</dbReference>
<protein>
    <submittedName>
        <fullName evidence="2">Helix-turn-helix domain-containing protein</fullName>
    </submittedName>
</protein>
<proteinExistence type="predicted"/>
<gene>
    <name evidence="2" type="ORF">D2T33_01755</name>
</gene>
<sequence length="447" mass="47650">MARIALTGTRIRERRTILRIRQADLARSVGISPAYLNLIEHNRRRIGAPLLAQLAEALGTSAVALAEGAEAILFDGLRMAAAAGDPGGAPAELDRIEEFASLFPGWAGLLVNRQERVASLERMVETYADRLSHDPFLLDALHELLSGVTALRSTATILAETEDIEPEWQGRFLRTIGEEGERLSATAAALARHLDALVAAETGLSAPLDQVEAWLAACDWHLPEPDAPGARQIEARIEAAPQLAGTAARDLARRYARQAEADARALPLGDFLSAIARFGPEPARLAAEFGAPLGAVFRRLATLPPEAAAELPGGRITAGLVICDGSGTLTLRRPVPGFAPPRFGSACPLWPLYEALGRPMQPVQALIEVAGRMPRRFRAFAFCAPLPPASFDAPLLVESMMLVLPATGDDPARPVGTACRICPRANCPGRNEPALLPQPEPARGLAV</sequence>
<dbReference type="SMART" id="SM00530">
    <property type="entry name" value="HTH_XRE"/>
    <property type="match status" value="1"/>
</dbReference>
<keyword evidence="3" id="KW-1185">Reference proteome</keyword>
<dbReference type="RefSeq" id="WP_128268636.1">
    <property type="nucleotide sequence ID" value="NZ_SAUW01000002.1"/>
</dbReference>
<reference evidence="2 3" key="2">
    <citation type="submission" date="2019-01" db="EMBL/GenBank/DDBJ databases">
        <authorList>
            <person name="Li Y."/>
        </authorList>
    </citation>
    <scope>NUCLEOTIDE SEQUENCE [LARGE SCALE GENOMIC DNA]</scope>
    <source>
        <strain evidence="2 3">2D-5</strain>
    </source>
</reference>
<feature type="domain" description="HTH cro/C1-type" evidence="1">
    <location>
        <begin position="11"/>
        <end position="65"/>
    </location>
</feature>
<dbReference type="SUPFAM" id="SSF47413">
    <property type="entry name" value="lambda repressor-like DNA-binding domains"/>
    <property type="match status" value="1"/>
</dbReference>
<evidence type="ECO:0000313" key="3">
    <source>
        <dbReference type="Proteomes" id="UP000285710"/>
    </source>
</evidence>
<accession>A0A443J2Q2</accession>
<dbReference type="InterPro" id="IPR018653">
    <property type="entry name" value="ScfR_C"/>
</dbReference>
<dbReference type="InterPro" id="IPR010982">
    <property type="entry name" value="Lambda_DNA-bd_dom_sf"/>
</dbReference>
<dbReference type="GO" id="GO:0003677">
    <property type="term" value="F:DNA binding"/>
    <property type="evidence" value="ECO:0007669"/>
    <property type="project" value="InterPro"/>
</dbReference>
<reference evidence="2 3" key="1">
    <citation type="submission" date="2019-01" db="EMBL/GenBank/DDBJ databases">
        <title>Sinorhodobacter populi sp. nov. isolated from the symptomatic bark tissue of Populus euramericana canker.</title>
        <authorList>
            <person name="Xu G."/>
        </authorList>
    </citation>
    <scope>NUCLEOTIDE SEQUENCE [LARGE SCALE GENOMIC DNA]</scope>
    <source>
        <strain evidence="2 3">2D-5</strain>
    </source>
</reference>
<dbReference type="Gene3D" id="1.10.260.40">
    <property type="entry name" value="lambda repressor-like DNA-binding domains"/>
    <property type="match status" value="1"/>
</dbReference>
<name>A0A443J2Q2_9RHOB</name>
<dbReference type="EMBL" id="SAUW01000002">
    <property type="protein sequence ID" value="RWR14709.1"/>
    <property type="molecule type" value="Genomic_DNA"/>
</dbReference>
<dbReference type="AlphaFoldDB" id="A0A443J2Q2"/>
<organism evidence="2 3">
    <name type="scientific">Paenirhodobacter populi</name>
    <dbReference type="NCBI Taxonomy" id="2306993"/>
    <lineage>
        <taxon>Bacteria</taxon>
        <taxon>Pseudomonadati</taxon>
        <taxon>Pseudomonadota</taxon>
        <taxon>Alphaproteobacteria</taxon>
        <taxon>Rhodobacterales</taxon>
        <taxon>Rhodobacter group</taxon>
        <taxon>Paenirhodobacter</taxon>
    </lineage>
</organism>
<dbReference type="PROSITE" id="PS50943">
    <property type="entry name" value="HTH_CROC1"/>
    <property type="match status" value="1"/>
</dbReference>
<comment type="caution">
    <text evidence="2">The sequence shown here is derived from an EMBL/GenBank/DDBJ whole genome shotgun (WGS) entry which is preliminary data.</text>
</comment>
<dbReference type="InterPro" id="IPR001387">
    <property type="entry name" value="Cro/C1-type_HTH"/>
</dbReference>
<dbReference type="Proteomes" id="UP000285710">
    <property type="component" value="Unassembled WGS sequence"/>
</dbReference>
<dbReference type="Pfam" id="PF09856">
    <property type="entry name" value="ScfRs"/>
    <property type="match status" value="1"/>
</dbReference>
<dbReference type="CDD" id="cd00093">
    <property type="entry name" value="HTH_XRE"/>
    <property type="match status" value="1"/>
</dbReference>
<evidence type="ECO:0000259" key="1">
    <source>
        <dbReference type="PROSITE" id="PS50943"/>
    </source>
</evidence>
<evidence type="ECO:0000313" key="2">
    <source>
        <dbReference type="EMBL" id="RWR14709.1"/>
    </source>
</evidence>